<dbReference type="Proteomes" id="UP000679388">
    <property type="component" value="Chromosome"/>
</dbReference>
<evidence type="ECO:0000256" key="5">
    <source>
        <dbReference type="ARBA" id="ARBA00022927"/>
    </source>
</evidence>
<dbReference type="InterPro" id="IPR022646">
    <property type="entry name" value="SecD/SecF_CS"/>
</dbReference>
<evidence type="ECO:0000259" key="13">
    <source>
        <dbReference type="Pfam" id="PF22599"/>
    </source>
</evidence>
<dbReference type="GO" id="GO:0065002">
    <property type="term" value="P:intracellular protein transmembrane transport"/>
    <property type="evidence" value="ECO:0007669"/>
    <property type="project" value="UniProtKB-UniRule"/>
</dbReference>
<dbReference type="Gene3D" id="1.20.1640.10">
    <property type="entry name" value="Multidrug efflux transporter AcrB transmembrane domain"/>
    <property type="match status" value="1"/>
</dbReference>
<dbReference type="GO" id="GO:0006605">
    <property type="term" value="P:protein targeting"/>
    <property type="evidence" value="ECO:0007669"/>
    <property type="project" value="UniProtKB-UniRule"/>
</dbReference>
<dbReference type="Pfam" id="PF13721">
    <property type="entry name" value="SecD-TM1"/>
    <property type="match status" value="1"/>
</dbReference>
<comment type="subcellular location">
    <subcellularLocation>
        <location evidence="1 9">Cell membrane</location>
        <topology evidence="1 9">Multi-pass membrane protein</topology>
    </subcellularLocation>
</comment>
<feature type="domain" description="Protein translocase subunit SecDF P1" evidence="12">
    <location>
        <begin position="228"/>
        <end position="286"/>
    </location>
</feature>
<evidence type="ECO:0000256" key="3">
    <source>
        <dbReference type="ARBA" id="ARBA00022475"/>
    </source>
</evidence>
<feature type="domain" description="SecD export protein N-terminal TM" evidence="11">
    <location>
        <begin position="2"/>
        <end position="102"/>
    </location>
</feature>
<dbReference type="InterPro" id="IPR048631">
    <property type="entry name" value="SecD_1st"/>
</dbReference>
<evidence type="ECO:0000259" key="10">
    <source>
        <dbReference type="Pfam" id="PF02355"/>
    </source>
</evidence>
<dbReference type="InterPro" id="IPR055344">
    <property type="entry name" value="SecD_SecF_C_bact"/>
</dbReference>
<evidence type="ECO:0000256" key="4">
    <source>
        <dbReference type="ARBA" id="ARBA00022692"/>
    </source>
</evidence>
<dbReference type="InterPro" id="IPR054384">
    <property type="entry name" value="SecDF_P1_head"/>
</dbReference>
<keyword evidence="6 9" id="KW-1133">Transmembrane helix</keyword>
<dbReference type="EMBL" id="CP059558">
    <property type="protein sequence ID" value="QUY36146.1"/>
    <property type="molecule type" value="Genomic_DNA"/>
</dbReference>
<dbReference type="Pfam" id="PF02355">
    <property type="entry name" value="SecD_SecF_C"/>
    <property type="match status" value="1"/>
</dbReference>
<evidence type="ECO:0000313" key="15">
    <source>
        <dbReference type="Proteomes" id="UP000679388"/>
    </source>
</evidence>
<organism evidence="14 15">
    <name type="scientific">Acinetobacter junii</name>
    <dbReference type="NCBI Taxonomy" id="40215"/>
    <lineage>
        <taxon>Bacteria</taxon>
        <taxon>Pseudomonadati</taxon>
        <taxon>Pseudomonadota</taxon>
        <taxon>Gammaproteobacteria</taxon>
        <taxon>Moraxellales</taxon>
        <taxon>Moraxellaceae</taxon>
        <taxon>Acinetobacter</taxon>
    </lineage>
</organism>
<name>A0AAX1MFW4_ACIJU</name>
<comment type="similarity">
    <text evidence="9">Belongs to the SecD/SecF family. SecD subfamily.</text>
</comment>
<evidence type="ECO:0000256" key="1">
    <source>
        <dbReference type="ARBA" id="ARBA00004651"/>
    </source>
</evidence>
<dbReference type="InterPro" id="IPR001036">
    <property type="entry name" value="Acrflvin-R"/>
</dbReference>
<dbReference type="GO" id="GO:0015450">
    <property type="term" value="F:protein-transporting ATPase activity"/>
    <property type="evidence" value="ECO:0007669"/>
    <property type="project" value="InterPro"/>
</dbReference>
<feature type="transmembrane region" description="Helical" evidence="9">
    <location>
        <begin position="521"/>
        <end position="541"/>
    </location>
</feature>
<gene>
    <name evidence="9 14" type="primary">secD</name>
    <name evidence="14" type="ORF">H2677_12955</name>
</gene>
<dbReference type="PANTHER" id="PTHR30081:SF1">
    <property type="entry name" value="PROTEIN TRANSLOCASE SUBUNIT SECD"/>
    <property type="match status" value="1"/>
</dbReference>
<evidence type="ECO:0000259" key="11">
    <source>
        <dbReference type="Pfam" id="PF13721"/>
    </source>
</evidence>
<dbReference type="Gene3D" id="3.30.70.260">
    <property type="match status" value="1"/>
</dbReference>
<dbReference type="GO" id="GO:0005886">
    <property type="term" value="C:plasma membrane"/>
    <property type="evidence" value="ECO:0007669"/>
    <property type="project" value="UniProtKB-SubCell"/>
</dbReference>
<sequence>MRYPAWKYLLILVVLVISTLYALPSLYPDEPAVQISGAKAGTQIDQTVVQKAEQILKAANISSHDNSFTNNAALLRLDTSEAQLKAKEVLRRDLGEDYVVALNLAPTTPEWLQKIGAKPMKLGLDLRGGVHFLLEVDMDKAISQRMETSATDLRRQFRDNKIKFNNLALNNNTITVQFANTTDRDAAADFLRRNGNEFTQQALASTDGALLKLNYTDVRRQEIQSYAVNQNLTTLRNRINELGVAEALVQTQGSNRIVVELPGVQDTAEAKRVLGRTANLEFRLVSDSNDQYIDPYTGKYNDQPLPPGTEVFAFESLDSGRQLLLQRNRILTGERVQNASSGFSQDSGGAEVNITLDTAGGKLMADATRNAVGKRMAVLFIENKQKISYVTDPATGTQTEVRTPYTESVVINAATIQAVLGSQFRITGLDSPQEAAELALMLRAGALAAPMYFVEERVVGPSLGQENIDAGVLSTQIGFILVAIWMVVFFRLFGVIANFALVFNLAMILTVMSWLGASLTLPGIAGIVIGIGMAVDANVLICERIREEMLWGASPKQAIVAGYDRAYNTIFDSNLTTFIVAFILFAIGTGPIKGFAVTLMIGIVCSMFTAITVTRAIVQLIYGKRRNLTKLSI</sequence>
<dbReference type="NCBIfam" id="TIGR01129">
    <property type="entry name" value="secD"/>
    <property type="match status" value="1"/>
</dbReference>
<keyword evidence="3 9" id="KW-1003">Cell membrane</keyword>
<comment type="caution">
    <text evidence="9">Lacks conserved residue(s) required for the propagation of feature annotation.</text>
</comment>
<evidence type="ECO:0000256" key="8">
    <source>
        <dbReference type="ARBA" id="ARBA00023136"/>
    </source>
</evidence>
<evidence type="ECO:0000256" key="2">
    <source>
        <dbReference type="ARBA" id="ARBA00022448"/>
    </source>
</evidence>
<dbReference type="InterPro" id="IPR005791">
    <property type="entry name" value="SecD"/>
</dbReference>
<dbReference type="AlphaFoldDB" id="A0AAX1MFW4"/>
<dbReference type="GO" id="GO:0043952">
    <property type="term" value="P:protein transport by the Sec complex"/>
    <property type="evidence" value="ECO:0007669"/>
    <property type="project" value="UniProtKB-UniRule"/>
</dbReference>
<keyword evidence="2 9" id="KW-0813">Transport</keyword>
<dbReference type="Gene3D" id="3.30.1360.200">
    <property type="match status" value="1"/>
</dbReference>
<evidence type="ECO:0000256" key="6">
    <source>
        <dbReference type="ARBA" id="ARBA00022989"/>
    </source>
</evidence>
<dbReference type="Pfam" id="PF07549">
    <property type="entry name" value="Sec_GG"/>
    <property type="match status" value="1"/>
</dbReference>
<accession>A0AAX1MFW4</accession>
<feature type="domain" description="SecDF P1 head subdomain" evidence="13">
    <location>
        <begin position="313"/>
        <end position="449"/>
    </location>
</feature>
<dbReference type="HAMAP" id="MF_01463_B">
    <property type="entry name" value="SecD_B"/>
    <property type="match status" value="1"/>
</dbReference>
<keyword evidence="4 9" id="KW-0812">Transmembrane</keyword>
<feature type="transmembrane region" description="Helical" evidence="9">
    <location>
        <begin position="470"/>
        <end position="488"/>
    </location>
</feature>
<evidence type="ECO:0000256" key="9">
    <source>
        <dbReference type="HAMAP-Rule" id="MF_01463"/>
    </source>
</evidence>
<proteinExistence type="inferred from homology"/>
<dbReference type="PRINTS" id="PR00702">
    <property type="entry name" value="ACRIFLAVINRP"/>
</dbReference>
<dbReference type="InterPro" id="IPR048634">
    <property type="entry name" value="SecD_SecF_C"/>
</dbReference>
<keyword evidence="7 9" id="KW-0811">Translocation</keyword>
<dbReference type="NCBIfam" id="TIGR00916">
    <property type="entry name" value="2A0604s01"/>
    <property type="match status" value="1"/>
</dbReference>
<dbReference type="InterPro" id="IPR022813">
    <property type="entry name" value="SecD/SecF_arch_bac"/>
</dbReference>
<evidence type="ECO:0000259" key="12">
    <source>
        <dbReference type="Pfam" id="PF21760"/>
    </source>
</evidence>
<protein>
    <recommendedName>
        <fullName evidence="9">Protein translocase subunit SecD</fullName>
    </recommendedName>
</protein>
<dbReference type="Pfam" id="PF22599">
    <property type="entry name" value="SecDF_P1_head"/>
    <property type="match status" value="1"/>
</dbReference>
<feature type="domain" description="Protein export membrane protein SecD/SecF C-terminal" evidence="10">
    <location>
        <begin position="455"/>
        <end position="621"/>
    </location>
</feature>
<keyword evidence="8 9" id="KW-0472">Membrane</keyword>
<dbReference type="GeneID" id="70093439"/>
<comment type="subunit">
    <text evidence="9">Forms a complex with SecF. Part of the essential Sec protein translocation apparatus which comprises SecA, SecYEG and auxiliary proteins SecDF-YajC and YidC.</text>
</comment>
<evidence type="ECO:0000256" key="7">
    <source>
        <dbReference type="ARBA" id="ARBA00023010"/>
    </source>
</evidence>
<comment type="function">
    <text evidence="9">Part of the Sec protein translocase complex. Interacts with the SecYEG preprotein conducting channel. SecDF uses the proton motive force (PMF) to complete protein translocation after the ATP-dependent function of SecA.</text>
</comment>
<dbReference type="FunFam" id="3.30.70.3400:FF:000003">
    <property type="entry name" value="Preprotein translocase subunit SecD"/>
    <property type="match status" value="1"/>
</dbReference>
<dbReference type="SUPFAM" id="SSF82866">
    <property type="entry name" value="Multidrug efflux transporter AcrB transmembrane domain"/>
    <property type="match status" value="1"/>
</dbReference>
<dbReference type="Gene3D" id="3.30.70.3400">
    <property type="match status" value="2"/>
</dbReference>
<reference evidence="14" key="1">
    <citation type="submission" date="2020-07" db="EMBL/GenBank/DDBJ databases">
        <title>Acinetobacter junii strain YR7 chromosome and plasmid pNDM-YR7.</title>
        <authorList>
            <person name="Tang B."/>
        </authorList>
    </citation>
    <scope>NUCLEOTIDE SEQUENCE</scope>
    <source>
        <strain evidence="14">YR7</strain>
    </source>
</reference>
<evidence type="ECO:0000313" key="14">
    <source>
        <dbReference type="EMBL" id="QUY36146.1"/>
    </source>
</evidence>
<dbReference type="InterPro" id="IPR027398">
    <property type="entry name" value="SecD-TM"/>
</dbReference>
<dbReference type="FunFam" id="1.20.1640.10:FF:000004">
    <property type="entry name" value="Protein translocase subunit SecD"/>
    <property type="match status" value="1"/>
</dbReference>
<dbReference type="PANTHER" id="PTHR30081">
    <property type="entry name" value="PROTEIN-EXPORT MEMBRANE PROTEIN SEC"/>
    <property type="match status" value="1"/>
</dbReference>
<keyword evidence="5 9" id="KW-0653">Protein transport</keyword>
<feature type="transmembrane region" description="Helical" evidence="9">
    <location>
        <begin position="598"/>
        <end position="622"/>
    </location>
</feature>
<dbReference type="RefSeq" id="WP_004950324.1">
    <property type="nucleotide sequence ID" value="NZ_CP059558.1"/>
</dbReference>
<dbReference type="Pfam" id="PF21760">
    <property type="entry name" value="SecD_1st"/>
    <property type="match status" value="1"/>
</dbReference>
<feature type="transmembrane region" description="Helical" evidence="9">
    <location>
        <begin position="575"/>
        <end position="592"/>
    </location>
</feature>
<feature type="transmembrane region" description="Helical" evidence="9">
    <location>
        <begin position="495"/>
        <end position="515"/>
    </location>
</feature>